<evidence type="ECO:0000313" key="1">
    <source>
        <dbReference type="EMBL" id="MCY1072924.1"/>
    </source>
</evidence>
<reference evidence="1 2" key="1">
    <citation type="submission" date="2022-11" db="EMBL/GenBank/DDBJ databases">
        <title>Minimal conservation of predation-associated metabolite biosynthetic gene clusters underscores biosynthetic potential of Myxococcota including descriptions for ten novel species: Archangium lansinium sp. nov., Myxococcus landrumus sp. nov., Nannocystis bai.</title>
        <authorList>
            <person name="Ahearne A."/>
            <person name="Stevens C."/>
            <person name="Phillips K."/>
        </authorList>
    </citation>
    <scope>NUCLEOTIDE SEQUENCE [LARGE SCALE GENOMIC DNA]</scope>
    <source>
        <strain evidence="1 2">MIWBW</strain>
    </source>
</reference>
<name>A0ABT3ZW02_9BACT</name>
<sequence length="186" mass="21183">MSETPLVFNHTVQGLFSRTFPDGVPPELKAQLRVAGVDLDKPLLPAYPTTVWSRCIDLGARAAFPDEPRRELAWRRMGERMIDGYQDSMIGRAMFSMLQVLGPRRMLQRAQKNFRTGNNYSEVRITEVSPTEMELWFNETDDVLRHFTVGLVLAGMRAGGADEPQVRLHDMDAKGFTMRATWKPKV</sequence>
<dbReference type="Pfam" id="PF09536">
    <property type="entry name" value="DUF2378"/>
    <property type="match status" value="1"/>
</dbReference>
<comment type="caution">
    <text evidence="1">The sequence shown here is derived from an EMBL/GenBank/DDBJ whole genome shotgun (WGS) entry which is preliminary data.</text>
</comment>
<dbReference type="InterPro" id="IPR011751">
    <property type="entry name" value="Mxa_paralog_2265"/>
</dbReference>
<gene>
    <name evidence="1" type="ORF">OV287_00380</name>
</gene>
<dbReference type="Proteomes" id="UP001207654">
    <property type="component" value="Unassembled WGS sequence"/>
</dbReference>
<accession>A0ABT3ZW02</accession>
<evidence type="ECO:0000313" key="2">
    <source>
        <dbReference type="Proteomes" id="UP001207654"/>
    </source>
</evidence>
<keyword evidence="2" id="KW-1185">Reference proteome</keyword>
<proteinExistence type="predicted"/>
<dbReference type="EMBL" id="JAPNKA010000001">
    <property type="protein sequence ID" value="MCY1072924.1"/>
    <property type="molecule type" value="Genomic_DNA"/>
</dbReference>
<dbReference type="NCBIfam" id="TIGR02265">
    <property type="entry name" value="Mxa_TIGR02265"/>
    <property type="match status" value="1"/>
</dbReference>
<dbReference type="RefSeq" id="WP_267531946.1">
    <property type="nucleotide sequence ID" value="NZ_JAPNKA010000001.1"/>
</dbReference>
<organism evidence="1 2">
    <name type="scientific">Archangium lansingense</name>
    <dbReference type="NCBI Taxonomy" id="2995310"/>
    <lineage>
        <taxon>Bacteria</taxon>
        <taxon>Pseudomonadati</taxon>
        <taxon>Myxococcota</taxon>
        <taxon>Myxococcia</taxon>
        <taxon>Myxococcales</taxon>
        <taxon>Cystobacterineae</taxon>
        <taxon>Archangiaceae</taxon>
        <taxon>Archangium</taxon>
    </lineage>
</organism>
<protein>
    <submittedName>
        <fullName evidence="1">DUF2378 family protein</fullName>
    </submittedName>
</protein>